<proteinExistence type="predicted"/>
<organism evidence="3 4">
    <name type="scientific">Microthyrium microscopicum</name>
    <dbReference type="NCBI Taxonomy" id="703497"/>
    <lineage>
        <taxon>Eukaryota</taxon>
        <taxon>Fungi</taxon>
        <taxon>Dikarya</taxon>
        <taxon>Ascomycota</taxon>
        <taxon>Pezizomycotina</taxon>
        <taxon>Dothideomycetes</taxon>
        <taxon>Dothideomycetes incertae sedis</taxon>
        <taxon>Microthyriales</taxon>
        <taxon>Microthyriaceae</taxon>
        <taxon>Microthyrium</taxon>
    </lineage>
</organism>
<gene>
    <name evidence="3" type="ORF">BT63DRAFT_460552</name>
</gene>
<evidence type="ECO:0000313" key="3">
    <source>
        <dbReference type="EMBL" id="KAF2664249.1"/>
    </source>
</evidence>
<evidence type="ECO:0000313" key="4">
    <source>
        <dbReference type="Proteomes" id="UP000799302"/>
    </source>
</evidence>
<evidence type="ECO:0000256" key="1">
    <source>
        <dbReference type="SAM" id="Phobius"/>
    </source>
</evidence>
<name>A0A6A6TW16_9PEZI</name>
<sequence>MPIQVDVIFPKNNTVYQPVYPFPFVFAVHNFSTTWIYRPTFTWTLQAWNTHGYPRDVSFGYIGWDTMKGQDSWGPPPDEFVAVNSSASQADDITDPVFVDDLQRNQSNETRWSLAVKIWFNNATCFDQKVLTHRIWFNTSIQAGVMPNLGAVGSCPSVSLATGVQGQSQKNETNEICNIYTNPLDASACAFTMNQQLLDRVPKEMVAVTRCANVSWPNSTGIGTRCVSGKSLSAEGKNASSNTQWNTGSVGISIIAAFIIILYFT</sequence>
<keyword evidence="4" id="KW-1185">Reference proteome</keyword>
<dbReference type="Pfam" id="PF23584">
    <property type="entry name" value="DUF7136"/>
    <property type="match status" value="1"/>
</dbReference>
<dbReference type="InterPro" id="IPR055560">
    <property type="entry name" value="DUF7136"/>
</dbReference>
<feature type="transmembrane region" description="Helical" evidence="1">
    <location>
        <begin position="245"/>
        <end position="264"/>
    </location>
</feature>
<accession>A0A6A6TW16</accession>
<protein>
    <recommendedName>
        <fullName evidence="2">DUF7136 domain-containing protein</fullName>
    </recommendedName>
</protein>
<dbReference type="EMBL" id="MU004243">
    <property type="protein sequence ID" value="KAF2664249.1"/>
    <property type="molecule type" value="Genomic_DNA"/>
</dbReference>
<keyword evidence="1" id="KW-0472">Membrane</keyword>
<dbReference type="Proteomes" id="UP000799302">
    <property type="component" value="Unassembled WGS sequence"/>
</dbReference>
<keyword evidence="1" id="KW-1133">Transmembrane helix</keyword>
<dbReference type="AlphaFoldDB" id="A0A6A6TW16"/>
<dbReference type="OrthoDB" id="3793785at2759"/>
<feature type="domain" description="DUF7136" evidence="2">
    <location>
        <begin position="3"/>
        <end position="215"/>
    </location>
</feature>
<reference evidence="3" key="1">
    <citation type="journal article" date="2020" name="Stud. Mycol.">
        <title>101 Dothideomycetes genomes: a test case for predicting lifestyles and emergence of pathogens.</title>
        <authorList>
            <person name="Haridas S."/>
            <person name="Albert R."/>
            <person name="Binder M."/>
            <person name="Bloem J."/>
            <person name="Labutti K."/>
            <person name="Salamov A."/>
            <person name="Andreopoulos B."/>
            <person name="Baker S."/>
            <person name="Barry K."/>
            <person name="Bills G."/>
            <person name="Bluhm B."/>
            <person name="Cannon C."/>
            <person name="Castanera R."/>
            <person name="Culley D."/>
            <person name="Daum C."/>
            <person name="Ezra D."/>
            <person name="Gonzalez J."/>
            <person name="Henrissat B."/>
            <person name="Kuo A."/>
            <person name="Liang C."/>
            <person name="Lipzen A."/>
            <person name="Lutzoni F."/>
            <person name="Magnuson J."/>
            <person name="Mondo S."/>
            <person name="Nolan M."/>
            <person name="Ohm R."/>
            <person name="Pangilinan J."/>
            <person name="Park H.-J."/>
            <person name="Ramirez L."/>
            <person name="Alfaro M."/>
            <person name="Sun H."/>
            <person name="Tritt A."/>
            <person name="Yoshinaga Y."/>
            <person name="Zwiers L.-H."/>
            <person name="Turgeon B."/>
            <person name="Goodwin S."/>
            <person name="Spatafora J."/>
            <person name="Crous P."/>
            <person name="Grigoriev I."/>
        </authorList>
    </citation>
    <scope>NUCLEOTIDE SEQUENCE</scope>
    <source>
        <strain evidence="3">CBS 115976</strain>
    </source>
</reference>
<evidence type="ECO:0000259" key="2">
    <source>
        <dbReference type="Pfam" id="PF23584"/>
    </source>
</evidence>
<keyword evidence="1" id="KW-0812">Transmembrane</keyword>